<name>A0A919M3P6_9ACTN</name>
<keyword evidence="2" id="KW-1185">Reference proteome</keyword>
<accession>A0A919M3P6</accession>
<comment type="caution">
    <text evidence="1">The sequence shown here is derived from an EMBL/GenBank/DDBJ whole genome shotgun (WGS) entry which is preliminary data.</text>
</comment>
<dbReference type="Proteomes" id="UP000619479">
    <property type="component" value="Unassembled WGS sequence"/>
</dbReference>
<gene>
    <name evidence="1" type="ORF">Acy02nite_63910</name>
</gene>
<dbReference type="AlphaFoldDB" id="A0A919M3P6"/>
<evidence type="ECO:0000313" key="1">
    <source>
        <dbReference type="EMBL" id="GID68510.1"/>
    </source>
</evidence>
<dbReference type="EMBL" id="BOMH01000048">
    <property type="protein sequence ID" value="GID68510.1"/>
    <property type="molecule type" value="Genomic_DNA"/>
</dbReference>
<organism evidence="1 2">
    <name type="scientific">Actinoplanes cyaneus</name>
    <dbReference type="NCBI Taxonomy" id="52696"/>
    <lineage>
        <taxon>Bacteria</taxon>
        <taxon>Bacillati</taxon>
        <taxon>Actinomycetota</taxon>
        <taxon>Actinomycetes</taxon>
        <taxon>Micromonosporales</taxon>
        <taxon>Micromonosporaceae</taxon>
        <taxon>Actinoplanes</taxon>
    </lineage>
</organism>
<reference evidence="1" key="1">
    <citation type="submission" date="2021-01" db="EMBL/GenBank/DDBJ databases">
        <title>Whole genome shotgun sequence of Actinoplanes cyaneus NBRC 14990.</title>
        <authorList>
            <person name="Komaki H."/>
            <person name="Tamura T."/>
        </authorList>
    </citation>
    <scope>NUCLEOTIDE SEQUENCE</scope>
    <source>
        <strain evidence="1">NBRC 14990</strain>
    </source>
</reference>
<proteinExistence type="predicted"/>
<evidence type="ECO:0000313" key="2">
    <source>
        <dbReference type="Proteomes" id="UP000619479"/>
    </source>
</evidence>
<protein>
    <submittedName>
        <fullName evidence="1">Uncharacterized protein</fullName>
    </submittedName>
</protein>
<sequence length="76" mass="8347">MADPAGTDRGIIRIPAGCRAIVGKLSRKNRTFGDGDRWRLIVRRVCARPTWLLSVYGLGYKFTDPSVAPKDADALS</sequence>